<accession>A0ABQ0XGL0</accession>
<evidence type="ECO:0000313" key="2">
    <source>
        <dbReference type="EMBL" id="GEP25197.1"/>
    </source>
</evidence>
<organism evidence="2 3">
    <name type="scientific">Lentilactobacillus diolivorans</name>
    <dbReference type="NCBI Taxonomy" id="179838"/>
    <lineage>
        <taxon>Bacteria</taxon>
        <taxon>Bacillati</taxon>
        <taxon>Bacillota</taxon>
        <taxon>Bacilli</taxon>
        <taxon>Lactobacillales</taxon>
        <taxon>Lactobacillaceae</taxon>
        <taxon>Lentilactobacillus</taxon>
    </lineage>
</organism>
<dbReference type="InterPro" id="IPR021008">
    <property type="entry name" value="DltX"/>
</dbReference>
<keyword evidence="1" id="KW-1133">Transmembrane helix</keyword>
<dbReference type="Pfam" id="PF12459">
    <property type="entry name" value="DltX"/>
    <property type="match status" value="1"/>
</dbReference>
<dbReference type="RefSeq" id="WP_083485009.1">
    <property type="nucleotide sequence ID" value="NZ_BKAB01000080.1"/>
</dbReference>
<keyword evidence="1" id="KW-0472">Membrane</keyword>
<feature type="transmembrane region" description="Helical" evidence="1">
    <location>
        <begin position="12"/>
        <end position="32"/>
    </location>
</feature>
<dbReference type="EMBL" id="BKAB01000080">
    <property type="protein sequence ID" value="GEP25197.1"/>
    <property type="molecule type" value="Genomic_DNA"/>
</dbReference>
<keyword evidence="1" id="KW-0812">Transmembrane</keyword>
<evidence type="ECO:0000256" key="1">
    <source>
        <dbReference type="SAM" id="Phobius"/>
    </source>
</evidence>
<evidence type="ECO:0000313" key="3">
    <source>
        <dbReference type="Proteomes" id="UP000321409"/>
    </source>
</evidence>
<protein>
    <submittedName>
        <fullName evidence="2">Cytochrome c554</fullName>
    </submittedName>
</protein>
<comment type="caution">
    <text evidence="2">The sequence shown here is derived from an EMBL/GenBank/DDBJ whole genome shotgun (WGS) entry which is preliminary data.</text>
</comment>
<proteinExistence type="predicted"/>
<keyword evidence="3" id="KW-1185">Reference proteome</keyword>
<dbReference type="Proteomes" id="UP000321409">
    <property type="component" value="Unassembled WGS sequence"/>
</dbReference>
<gene>
    <name evidence="2" type="primary">dltX_2</name>
    <name evidence="2" type="ORF">LDI01_27900</name>
</gene>
<name>A0ABQ0XGL0_9LACO</name>
<reference evidence="2 3" key="1">
    <citation type="submission" date="2019-07" db="EMBL/GenBank/DDBJ databases">
        <title>Whole genome shotgun sequence of Lactobacillus diolivorans NBRC 107869.</title>
        <authorList>
            <person name="Hosoyama A."/>
            <person name="Uohara A."/>
            <person name="Ohji S."/>
            <person name="Ichikawa N."/>
        </authorList>
    </citation>
    <scope>NUCLEOTIDE SEQUENCE [LARGE SCALE GENOMIC DNA]</scope>
    <source>
        <strain evidence="2 3">NBRC 107869</strain>
    </source>
</reference>
<sequence length="47" mass="5752">MNLRTWARHPTVKFILTTLFYFAIMVILIYLYDYSGVNHSKFIYNEF</sequence>